<comment type="caution">
    <text evidence="1">The sequence shown here is derived from an EMBL/GenBank/DDBJ whole genome shotgun (WGS) entry which is preliminary data.</text>
</comment>
<organism evidence="1 2">
    <name type="scientific">Candidatus Dorea gallistercoris</name>
    <dbReference type="NCBI Taxonomy" id="2838542"/>
    <lineage>
        <taxon>Bacteria</taxon>
        <taxon>Bacillati</taxon>
        <taxon>Bacillota</taxon>
        <taxon>Clostridia</taxon>
        <taxon>Lachnospirales</taxon>
        <taxon>Lachnospiraceae</taxon>
        <taxon>Dorea</taxon>
    </lineage>
</organism>
<proteinExistence type="predicted"/>
<accession>A0A9D1R8G0</accession>
<evidence type="ECO:0000313" key="2">
    <source>
        <dbReference type="Proteomes" id="UP000824263"/>
    </source>
</evidence>
<evidence type="ECO:0000313" key="1">
    <source>
        <dbReference type="EMBL" id="HIW83179.1"/>
    </source>
</evidence>
<reference evidence="1" key="1">
    <citation type="journal article" date="2021" name="PeerJ">
        <title>Extensive microbial diversity within the chicken gut microbiome revealed by metagenomics and culture.</title>
        <authorList>
            <person name="Gilroy R."/>
            <person name="Ravi A."/>
            <person name="Getino M."/>
            <person name="Pursley I."/>
            <person name="Horton D.L."/>
            <person name="Alikhan N.F."/>
            <person name="Baker D."/>
            <person name="Gharbi K."/>
            <person name="Hall N."/>
            <person name="Watson M."/>
            <person name="Adriaenssens E.M."/>
            <person name="Foster-Nyarko E."/>
            <person name="Jarju S."/>
            <person name="Secka A."/>
            <person name="Antonio M."/>
            <person name="Oren A."/>
            <person name="Chaudhuri R.R."/>
            <person name="La Ragione R."/>
            <person name="Hildebrand F."/>
            <person name="Pallen M.J."/>
        </authorList>
    </citation>
    <scope>NUCLEOTIDE SEQUENCE</scope>
    <source>
        <strain evidence="1">ChiSxjej1B13-11762</strain>
    </source>
</reference>
<reference evidence="1" key="2">
    <citation type="submission" date="2021-04" db="EMBL/GenBank/DDBJ databases">
        <authorList>
            <person name="Gilroy R."/>
        </authorList>
    </citation>
    <scope>NUCLEOTIDE SEQUENCE</scope>
    <source>
        <strain evidence="1">ChiSxjej1B13-11762</strain>
    </source>
</reference>
<name>A0A9D1R8G0_9FIRM</name>
<dbReference type="Proteomes" id="UP000824263">
    <property type="component" value="Unassembled WGS sequence"/>
</dbReference>
<protein>
    <submittedName>
        <fullName evidence="1">Uncharacterized protein</fullName>
    </submittedName>
</protein>
<dbReference type="EMBL" id="DXGF01000045">
    <property type="protein sequence ID" value="HIW83179.1"/>
    <property type="molecule type" value="Genomic_DNA"/>
</dbReference>
<dbReference type="AlphaFoldDB" id="A0A9D1R8G0"/>
<sequence length="91" mass="10733">MEEINLGAKVRQFRITRNMRLRKLVAEAGMTPSMVSQQEEQQEEKRIVRSENYKIIGHPDEEVVYQLLTLDVSGMIEYRRDVILRKKEGNL</sequence>
<gene>
    <name evidence="1" type="ORF">H9873_02505</name>
</gene>